<protein>
    <recommendedName>
        <fullName evidence="7">DNA 3'-5' helicase</fullName>
        <ecNumber evidence="7">5.6.2.4</ecNumber>
    </recommendedName>
    <alternativeName>
        <fullName evidence="8">DNA 3'-5' helicase Q1</fullName>
    </alternativeName>
</protein>
<dbReference type="InterPro" id="IPR027417">
    <property type="entry name" value="P-loop_NTPase"/>
</dbReference>
<dbReference type="InterPro" id="IPR001650">
    <property type="entry name" value="Helicase_C-like"/>
</dbReference>
<feature type="domain" description="Helicase ATP-binding" evidence="9">
    <location>
        <begin position="23"/>
        <end position="200"/>
    </location>
</feature>
<feature type="domain" description="Helicase C-terminal" evidence="10">
    <location>
        <begin position="229"/>
        <end position="391"/>
    </location>
</feature>
<keyword evidence="11" id="KW-1185">Reference proteome</keyword>
<keyword evidence="4" id="KW-0238">DNA-binding</keyword>
<evidence type="ECO:0000313" key="13">
    <source>
        <dbReference type="RefSeq" id="XP_022299119.1"/>
    </source>
</evidence>
<evidence type="ECO:0000256" key="8">
    <source>
        <dbReference type="ARBA" id="ARBA00044566"/>
    </source>
</evidence>
<dbReference type="InterPro" id="IPR014001">
    <property type="entry name" value="Helicase_ATP-bd"/>
</dbReference>
<evidence type="ECO:0000313" key="11">
    <source>
        <dbReference type="Proteomes" id="UP000694844"/>
    </source>
</evidence>
<dbReference type="SUPFAM" id="SSF52540">
    <property type="entry name" value="P-loop containing nucleoside triphosphate hydrolases"/>
    <property type="match status" value="1"/>
</dbReference>
<dbReference type="Proteomes" id="UP000694844">
    <property type="component" value="Chromosome 8"/>
</dbReference>
<dbReference type="GO" id="GO:0005737">
    <property type="term" value="C:cytoplasm"/>
    <property type="evidence" value="ECO:0007669"/>
    <property type="project" value="TreeGrafter"/>
</dbReference>
<dbReference type="GO" id="GO:0009378">
    <property type="term" value="F:four-way junction helicase activity"/>
    <property type="evidence" value="ECO:0007669"/>
    <property type="project" value="TreeGrafter"/>
</dbReference>
<dbReference type="InterPro" id="IPR011545">
    <property type="entry name" value="DEAD/DEAH_box_helicase_dom"/>
</dbReference>
<dbReference type="GO" id="GO:0005524">
    <property type="term" value="F:ATP binding"/>
    <property type="evidence" value="ECO:0007669"/>
    <property type="project" value="UniProtKB-KW"/>
</dbReference>
<dbReference type="GO" id="GO:0043138">
    <property type="term" value="F:3'-5' DNA helicase activity"/>
    <property type="evidence" value="ECO:0007669"/>
    <property type="project" value="UniProtKB-EC"/>
</dbReference>
<keyword evidence="5" id="KW-0413">Isomerase</keyword>
<keyword evidence="2" id="KW-0547">Nucleotide-binding</keyword>
<gene>
    <name evidence="12 13" type="primary">LOC111107947</name>
</gene>
<dbReference type="GO" id="GO:0000724">
    <property type="term" value="P:double-strand break repair via homologous recombination"/>
    <property type="evidence" value="ECO:0007669"/>
    <property type="project" value="TreeGrafter"/>
</dbReference>
<dbReference type="RefSeq" id="XP_022299118.1">
    <property type="nucleotide sequence ID" value="XM_022443410.1"/>
</dbReference>
<sequence>MASEEVLKLFKIEKLKEEQSAILKCILEGRDCMAVLPTGFGKSLPDQMAVVQQKMKGEDAKKIVVCCPLTALMKDQVDKLSVIPNVRAIYKDGSEETDCMIREGAFDYLFGAPELLVGDSSFREQLHKFSVSTIVVDEFHTIASWGEKDEEDRQAFRRWFSYLGELRSIFPEASLLALSATCTRKISKRVKKVLNFRDNTLEIHMSPDKPNIKVVTKKIANSVDQGMAWMVDALDSIPKTVIYCNSIKDVSKLYAYLTSEVPKSVNYCEMFHSETPKAKKEKILDDMCCEEGLLKIIIATSALGMGIDVPKTNNVILYGIPQQMVEIIQEIGRVGRDGSPALAILLYNSYHLRKVDKEVKDLFVTKTCRRMAILKPFLGEEEIHEETKEPYHTCCDLCMSKCNCNNCSRDSFALEKMLKDTLSDSDSDTTEICDDYDEFEAFMSSDFEFE</sequence>
<evidence type="ECO:0000256" key="7">
    <source>
        <dbReference type="ARBA" id="ARBA00034808"/>
    </source>
</evidence>
<evidence type="ECO:0000256" key="4">
    <source>
        <dbReference type="ARBA" id="ARBA00023125"/>
    </source>
</evidence>
<evidence type="ECO:0000256" key="2">
    <source>
        <dbReference type="ARBA" id="ARBA00022741"/>
    </source>
</evidence>
<keyword evidence="3" id="KW-0067">ATP-binding</keyword>
<evidence type="ECO:0000313" key="12">
    <source>
        <dbReference type="RefSeq" id="XP_022299118.1"/>
    </source>
</evidence>
<dbReference type="AlphaFoldDB" id="A0A8B8B7K0"/>
<comment type="similarity">
    <text evidence="1">Belongs to the helicase family. RecQ subfamily.</text>
</comment>
<dbReference type="RefSeq" id="XP_022299119.1">
    <property type="nucleotide sequence ID" value="XM_022443411.1"/>
</dbReference>
<dbReference type="Pfam" id="PF00270">
    <property type="entry name" value="DEAD"/>
    <property type="match status" value="1"/>
</dbReference>
<name>A0A8B8B7K0_CRAVI</name>
<evidence type="ECO:0000259" key="10">
    <source>
        <dbReference type="PROSITE" id="PS51194"/>
    </source>
</evidence>
<evidence type="ECO:0000256" key="3">
    <source>
        <dbReference type="ARBA" id="ARBA00022840"/>
    </source>
</evidence>
<evidence type="ECO:0000256" key="1">
    <source>
        <dbReference type="ARBA" id="ARBA00005446"/>
    </source>
</evidence>
<dbReference type="GO" id="GO:0005694">
    <property type="term" value="C:chromosome"/>
    <property type="evidence" value="ECO:0007669"/>
    <property type="project" value="TreeGrafter"/>
</dbReference>
<dbReference type="PANTHER" id="PTHR13710">
    <property type="entry name" value="DNA HELICASE RECQ FAMILY MEMBER"/>
    <property type="match status" value="1"/>
</dbReference>
<dbReference type="Gene3D" id="3.40.50.300">
    <property type="entry name" value="P-loop containing nucleotide triphosphate hydrolases"/>
    <property type="match status" value="2"/>
</dbReference>
<comment type="catalytic activity">
    <reaction evidence="6">
        <text>Couples ATP hydrolysis with the unwinding of duplex DNA by translocating in the 3'-5' direction.</text>
        <dbReference type="EC" id="5.6.2.4"/>
    </reaction>
</comment>
<dbReference type="GO" id="GO:0003677">
    <property type="term" value="F:DNA binding"/>
    <property type="evidence" value="ECO:0007669"/>
    <property type="project" value="UniProtKB-KW"/>
</dbReference>
<dbReference type="Pfam" id="PF00271">
    <property type="entry name" value="Helicase_C"/>
    <property type="match status" value="1"/>
</dbReference>
<dbReference type="GeneID" id="111107947"/>
<evidence type="ECO:0000259" key="9">
    <source>
        <dbReference type="PROSITE" id="PS51192"/>
    </source>
</evidence>
<reference evidence="12 13" key="1">
    <citation type="submission" date="2025-04" db="UniProtKB">
        <authorList>
            <consortium name="RefSeq"/>
        </authorList>
    </citation>
    <scope>IDENTIFICATION</scope>
    <source>
        <tissue evidence="12 13">Whole sample</tissue>
    </source>
</reference>
<dbReference type="SMART" id="SM00490">
    <property type="entry name" value="HELICc"/>
    <property type="match status" value="1"/>
</dbReference>
<dbReference type="PROSITE" id="PS51192">
    <property type="entry name" value="HELICASE_ATP_BIND_1"/>
    <property type="match status" value="1"/>
</dbReference>
<proteinExistence type="inferred from homology"/>
<evidence type="ECO:0000256" key="5">
    <source>
        <dbReference type="ARBA" id="ARBA00023235"/>
    </source>
</evidence>
<accession>A0A8B8B7K0</accession>
<dbReference type="EC" id="5.6.2.4" evidence="7"/>
<dbReference type="SMART" id="SM00487">
    <property type="entry name" value="DEXDc"/>
    <property type="match status" value="1"/>
</dbReference>
<dbReference type="PROSITE" id="PS51194">
    <property type="entry name" value="HELICASE_CTER"/>
    <property type="match status" value="1"/>
</dbReference>
<evidence type="ECO:0000256" key="6">
    <source>
        <dbReference type="ARBA" id="ARBA00034617"/>
    </source>
</evidence>
<organism evidence="11 12">
    <name type="scientific">Crassostrea virginica</name>
    <name type="common">Eastern oyster</name>
    <dbReference type="NCBI Taxonomy" id="6565"/>
    <lineage>
        <taxon>Eukaryota</taxon>
        <taxon>Metazoa</taxon>
        <taxon>Spiralia</taxon>
        <taxon>Lophotrochozoa</taxon>
        <taxon>Mollusca</taxon>
        <taxon>Bivalvia</taxon>
        <taxon>Autobranchia</taxon>
        <taxon>Pteriomorphia</taxon>
        <taxon>Ostreida</taxon>
        <taxon>Ostreoidea</taxon>
        <taxon>Ostreidae</taxon>
        <taxon>Crassostrea</taxon>
    </lineage>
</organism>
<dbReference type="PANTHER" id="PTHR13710:SF105">
    <property type="entry name" value="ATP-DEPENDENT DNA HELICASE Q1"/>
    <property type="match status" value="1"/>
</dbReference>
<dbReference type="KEGG" id="cvn:111107947"/>